<feature type="compositionally biased region" description="Basic and acidic residues" evidence="1">
    <location>
        <begin position="73"/>
        <end position="84"/>
    </location>
</feature>
<proteinExistence type="predicted"/>
<accession>A0AAW2NQ68</accession>
<feature type="compositionally biased region" description="Basic residues" evidence="1">
    <location>
        <begin position="85"/>
        <end position="99"/>
    </location>
</feature>
<name>A0AAW2NQ68_SESRA</name>
<evidence type="ECO:0000256" key="1">
    <source>
        <dbReference type="SAM" id="MobiDB-lite"/>
    </source>
</evidence>
<organism evidence="2">
    <name type="scientific">Sesamum radiatum</name>
    <name type="common">Black benniseed</name>
    <dbReference type="NCBI Taxonomy" id="300843"/>
    <lineage>
        <taxon>Eukaryota</taxon>
        <taxon>Viridiplantae</taxon>
        <taxon>Streptophyta</taxon>
        <taxon>Embryophyta</taxon>
        <taxon>Tracheophyta</taxon>
        <taxon>Spermatophyta</taxon>
        <taxon>Magnoliopsida</taxon>
        <taxon>eudicotyledons</taxon>
        <taxon>Gunneridae</taxon>
        <taxon>Pentapetalae</taxon>
        <taxon>asterids</taxon>
        <taxon>lamiids</taxon>
        <taxon>Lamiales</taxon>
        <taxon>Pedaliaceae</taxon>
        <taxon>Sesamum</taxon>
    </lineage>
</organism>
<sequence length="136" mass="14759">MHARIANKVRVRKGTIPENVLLELENTEVAGSSTPSGRTPTTAIIPASVLDDLEVPSGKGISDVPEGPPLVEGELRAVRGEPSKSQKRKCKSKSRSKSRSKSESQSSRSTKSSKQKRLEARLEANAKKEEDNVKIL</sequence>
<protein>
    <submittedName>
        <fullName evidence="2">Uncharacterized protein</fullName>
    </submittedName>
</protein>
<comment type="caution">
    <text evidence="2">The sequence shown here is derived from an EMBL/GenBank/DDBJ whole genome shotgun (WGS) entry which is preliminary data.</text>
</comment>
<gene>
    <name evidence="2" type="ORF">Sradi_4388100</name>
</gene>
<feature type="region of interest" description="Disordered" evidence="1">
    <location>
        <begin position="56"/>
        <end position="136"/>
    </location>
</feature>
<feature type="compositionally biased region" description="Basic and acidic residues" evidence="1">
    <location>
        <begin position="116"/>
        <end position="136"/>
    </location>
</feature>
<dbReference type="EMBL" id="JACGWJ010000019">
    <property type="protein sequence ID" value="KAL0345568.1"/>
    <property type="molecule type" value="Genomic_DNA"/>
</dbReference>
<reference evidence="2" key="2">
    <citation type="journal article" date="2024" name="Plant">
        <title>Genomic evolution and insights into agronomic trait innovations of Sesamum species.</title>
        <authorList>
            <person name="Miao H."/>
            <person name="Wang L."/>
            <person name="Qu L."/>
            <person name="Liu H."/>
            <person name="Sun Y."/>
            <person name="Le M."/>
            <person name="Wang Q."/>
            <person name="Wei S."/>
            <person name="Zheng Y."/>
            <person name="Lin W."/>
            <person name="Duan Y."/>
            <person name="Cao H."/>
            <person name="Xiong S."/>
            <person name="Wang X."/>
            <person name="Wei L."/>
            <person name="Li C."/>
            <person name="Ma Q."/>
            <person name="Ju M."/>
            <person name="Zhao R."/>
            <person name="Li G."/>
            <person name="Mu C."/>
            <person name="Tian Q."/>
            <person name="Mei H."/>
            <person name="Zhang T."/>
            <person name="Gao T."/>
            <person name="Zhang H."/>
        </authorList>
    </citation>
    <scope>NUCLEOTIDE SEQUENCE</scope>
    <source>
        <strain evidence="2">G02</strain>
    </source>
</reference>
<dbReference type="AlphaFoldDB" id="A0AAW2NQ68"/>
<evidence type="ECO:0000313" key="2">
    <source>
        <dbReference type="EMBL" id="KAL0345568.1"/>
    </source>
</evidence>
<reference evidence="2" key="1">
    <citation type="submission" date="2020-06" db="EMBL/GenBank/DDBJ databases">
        <authorList>
            <person name="Li T."/>
            <person name="Hu X."/>
            <person name="Zhang T."/>
            <person name="Song X."/>
            <person name="Zhang H."/>
            <person name="Dai N."/>
            <person name="Sheng W."/>
            <person name="Hou X."/>
            <person name="Wei L."/>
        </authorList>
    </citation>
    <scope>NUCLEOTIDE SEQUENCE</scope>
    <source>
        <strain evidence="2">G02</strain>
        <tissue evidence="2">Leaf</tissue>
    </source>
</reference>
<feature type="compositionally biased region" description="Low complexity" evidence="1">
    <location>
        <begin position="103"/>
        <end position="112"/>
    </location>
</feature>